<evidence type="ECO:0000313" key="4">
    <source>
        <dbReference type="Proteomes" id="UP000664109"/>
    </source>
</evidence>
<feature type="region of interest" description="Disordered" evidence="1">
    <location>
        <begin position="331"/>
        <end position="351"/>
    </location>
</feature>
<feature type="domain" description="AB hydrolase-1" evidence="2">
    <location>
        <begin position="361"/>
        <end position="603"/>
    </location>
</feature>
<dbReference type="InterPro" id="IPR000073">
    <property type="entry name" value="AB_hydrolase_1"/>
</dbReference>
<feature type="region of interest" description="Disordered" evidence="1">
    <location>
        <begin position="621"/>
        <end position="641"/>
    </location>
</feature>
<gene>
    <name evidence="3" type="ORF">JE024_07710</name>
</gene>
<accession>A0ABS2UM89</accession>
<dbReference type="Pfam" id="PF12697">
    <property type="entry name" value="Abhydrolase_6"/>
    <property type="match status" value="1"/>
</dbReference>
<protein>
    <submittedName>
        <fullName evidence="3">Alpha/beta fold hydrolase</fullName>
    </submittedName>
</protein>
<dbReference type="EMBL" id="JAFEJA010000001">
    <property type="protein sequence ID" value="MBM9618639.1"/>
    <property type="molecule type" value="Genomic_DNA"/>
</dbReference>
<dbReference type="InterPro" id="IPR029058">
    <property type="entry name" value="AB_hydrolase_fold"/>
</dbReference>
<reference evidence="3 4" key="1">
    <citation type="journal article" date="2016" name="Arch. Microbiol.">
        <title>Streptomyces zhihengii sp. nov., isolated from rhizospheric soil of Psammosilene tunicoides.</title>
        <authorList>
            <person name="Huang M.J."/>
            <person name="Fei J.J."/>
            <person name="Salam N."/>
            <person name="Kim C.J."/>
            <person name="Hozzein W.N."/>
            <person name="Xiao M."/>
            <person name="Huang H.Q."/>
            <person name="Li W.J."/>
        </authorList>
    </citation>
    <scope>NUCLEOTIDE SEQUENCE [LARGE SCALE GENOMIC DNA]</scope>
    <source>
        <strain evidence="3 4">YIM T102</strain>
    </source>
</reference>
<organism evidence="3 4">
    <name type="scientific">Streptomyces zhihengii</name>
    <dbReference type="NCBI Taxonomy" id="1818004"/>
    <lineage>
        <taxon>Bacteria</taxon>
        <taxon>Bacillati</taxon>
        <taxon>Actinomycetota</taxon>
        <taxon>Actinomycetes</taxon>
        <taxon>Kitasatosporales</taxon>
        <taxon>Streptomycetaceae</taxon>
        <taxon>Streptomyces</taxon>
    </lineage>
</organism>
<comment type="caution">
    <text evidence="3">The sequence shown here is derived from an EMBL/GenBank/DDBJ whole genome shotgun (WGS) entry which is preliminary data.</text>
</comment>
<dbReference type="SUPFAM" id="SSF53474">
    <property type="entry name" value="alpha/beta-Hydrolases"/>
    <property type="match status" value="1"/>
</dbReference>
<dbReference type="InterPro" id="IPR050266">
    <property type="entry name" value="AB_hydrolase_sf"/>
</dbReference>
<dbReference type="PANTHER" id="PTHR43798">
    <property type="entry name" value="MONOACYLGLYCEROL LIPASE"/>
    <property type="match status" value="1"/>
</dbReference>
<evidence type="ECO:0000259" key="2">
    <source>
        <dbReference type="Pfam" id="PF12697"/>
    </source>
</evidence>
<dbReference type="Proteomes" id="UP000664109">
    <property type="component" value="Unassembled WGS sequence"/>
</dbReference>
<evidence type="ECO:0000313" key="3">
    <source>
        <dbReference type="EMBL" id="MBM9618639.1"/>
    </source>
</evidence>
<dbReference type="Gene3D" id="3.40.50.1820">
    <property type="entry name" value="alpha/beta hydrolase"/>
    <property type="match status" value="1"/>
</dbReference>
<sequence>MLARLAKLRASGPTARTVISALTGPLPLSRGQAIGASERIAALTSLLSSLEHLTIADQKRSGGLNDWALARRGHAHSGRPLRRLLDVVADERTSRALHAARVAASAALLLPGDSRARGAANLFLGLSGALLYPTHRYGTDGSDQASNLVQTATGLARLAPSPAAQDALVWYVAIQSNLSYVVSGWIKLLGKDWRTGSALTGVLRTRTYGHEKAWRLARRHPRSARALAHGVLAMECLFPVLYLKGGLLARPVIAGAAAFHVANGSVMGLGRFIPAFVSMHPMVAYTSTPRSHPAAAGRDDRMPVAAALLLAGAATAATAVAVHRRLRTTDHPFGTTVTTRHGNELAHDGTVGPKGEGPVAVLVHGLGALPAHFSWYTRALNADGRQWLAYSRAGYGASRRHAPTPYHLGESVDDLVDLIEAAVPEGRQVSLVGHSLGGELARRAAVRLGERVHSVVYVDSSHPQQLERSSQQGANARLVEELIRSTSVSLRAGLGVLMQTPAWIRNLPAPVRSRAMAEYTDHRMWTAALREWQAAERDFRSFEGPLPPLDAHALVLSAQHTVDRDPDHLLLHKDLADAHRDGRTVRSTVVENADHDGILTDPQLAGEAVRRLVAFLGDTTPAAPSAGAGQSSAPAGQEGAR</sequence>
<keyword evidence="4" id="KW-1185">Reference proteome</keyword>
<name>A0ABS2UM89_9ACTN</name>
<dbReference type="GO" id="GO:0016787">
    <property type="term" value="F:hydrolase activity"/>
    <property type="evidence" value="ECO:0007669"/>
    <property type="project" value="UniProtKB-KW"/>
</dbReference>
<dbReference type="RefSeq" id="WP_205372892.1">
    <property type="nucleotide sequence ID" value="NZ_JAFEJA010000001.1"/>
</dbReference>
<evidence type="ECO:0000256" key="1">
    <source>
        <dbReference type="SAM" id="MobiDB-lite"/>
    </source>
</evidence>
<keyword evidence="3" id="KW-0378">Hydrolase</keyword>
<dbReference type="PANTHER" id="PTHR43798:SF33">
    <property type="entry name" value="HYDROLASE, PUTATIVE (AFU_ORTHOLOGUE AFUA_2G14860)-RELATED"/>
    <property type="match status" value="1"/>
</dbReference>
<proteinExistence type="predicted"/>